<evidence type="ECO:0000313" key="11">
    <source>
        <dbReference type="EMBL" id="RZF40914.1"/>
    </source>
</evidence>
<organism evidence="11 12">
    <name type="scientific">Laodelphax striatellus</name>
    <name type="common">Small brown planthopper</name>
    <name type="synonym">Delphax striatella</name>
    <dbReference type="NCBI Taxonomy" id="195883"/>
    <lineage>
        <taxon>Eukaryota</taxon>
        <taxon>Metazoa</taxon>
        <taxon>Ecdysozoa</taxon>
        <taxon>Arthropoda</taxon>
        <taxon>Hexapoda</taxon>
        <taxon>Insecta</taxon>
        <taxon>Pterygota</taxon>
        <taxon>Neoptera</taxon>
        <taxon>Paraneoptera</taxon>
        <taxon>Hemiptera</taxon>
        <taxon>Auchenorrhyncha</taxon>
        <taxon>Fulgoroidea</taxon>
        <taxon>Delphacidae</taxon>
        <taxon>Criomorphinae</taxon>
        <taxon>Laodelphax</taxon>
    </lineage>
</organism>
<dbReference type="EMBL" id="QKKF02017562">
    <property type="protein sequence ID" value="RZF40914.1"/>
    <property type="molecule type" value="Genomic_DNA"/>
</dbReference>
<dbReference type="OrthoDB" id="434092at2759"/>
<comment type="similarity">
    <text evidence="10">Belongs to the ELO family.</text>
</comment>
<dbReference type="Proteomes" id="UP000291343">
    <property type="component" value="Unassembled WGS sequence"/>
</dbReference>
<dbReference type="GO" id="GO:0019367">
    <property type="term" value="P:fatty acid elongation, saturated fatty acid"/>
    <property type="evidence" value="ECO:0007669"/>
    <property type="project" value="TreeGrafter"/>
</dbReference>
<feature type="transmembrane region" description="Helical" evidence="10">
    <location>
        <begin position="212"/>
        <end position="231"/>
    </location>
</feature>
<evidence type="ECO:0000256" key="1">
    <source>
        <dbReference type="ARBA" id="ARBA00004141"/>
    </source>
</evidence>
<evidence type="ECO:0000256" key="10">
    <source>
        <dbReference type="RuleBase" id="RU361115"/>
    </source>
</evidence>
<dbReference type="Pfam" id="PF01151">
    <property type="entry name" value="ELO"/>
    <property type="match status" value="1"/>
</dbReference>
<evidence type="ECO:0000313" key="12">
    <source>
        <dbReference type="Proteomes" id="UP000291343"/>
    </source>
</evidence>
<dbReference type="SMR" id="A0A482X563"/>
<keyword evidence="2 10" id="KW-0444">Lipid biosynthesis</keyword>
<gene>
    <name evidence="11" type="ORF">LSTR_LSTR010998</name>
</gene>
<feature type="transmembrane region" description="Helical" evidence="10">
    <location>
        <begin position="144"/>
        <end position="165"/>
    </location>
</feature>
<keyword evidence="9 10" id="KW-0275">Fatty acid biosynthesis</keyword>
<proteinExistence type="inferred from homology"/>
<evidence type="ECO:0000256" key="4">
    <source>
        <dbReference type="ARBA" id="ARBA00022692"/>
    </source>
</evidence>
<feature type="transmembrane region" description="Helical" evidence="10">
    <location>
        <begin position="171"/>
        <end position="191"/>
    </location>
</feature>
<keyword evidence="3 10" id="KW-0808">Transferase</keyword>
<dbReference type="GO" id="GO:0009922">
    <property type="term" value="F:fatty acid elongase activity"/>
    <property type="evidence" value="ECO:0007669"/>
    <property type="project" value="UniProtKB-EC"/>
</dbReference>
<dbReference type="InterPro" id="IPR002076">
    <property type="entry name" value="ELO_fam"/>
</dbReference>
<dbReference type="GO" id="GO:0030148">
    <property type="term" value="P:sphingolipid biosynthetic process"/>
    <property type="evidence" value="ECO:0007669"/>
    <property type="project" value="TreeGrafter"/>
</dbReference>
<dbReference type="PANTHER" id="PTHR11157:SF21">
    <property type="entry name" value="ELONGATION OF VERY LONG CHAIN FATTY ACIDS PROTEIN"/>
    <property type="match status" value="1"/>
</dbReference>
<evidence type="ECO:0000256" key="3">
    <source>
        <dbReference type="ARBA" id="ARBA00022679"/>
    </source>
</evidence>
<evidence type="ECO:0000256" key="2">
    <source>
        <dbReference type="ARBA" id="ARBA00022516"/>
    </source>
</evidence>
<feature type="transmembrane region" description="Helical" evidence="10">
    <location>
        <begin position="237"/>
        <end position="257"/>
    </location>
</feature>
<dbReference type="EC" id="2.3.1.199" evidence="10"/>
<dbReference type="PANTHER" id="PTHR11157">
    <property type="entry name" value="FATTY ACID ACYL TRANSFERASE-RELATED"/>
    <property type="match status" value="1"/>
</dbReference>
<dbReference type="GO" id="GO:0034625">
    <property type="term" value="P:fatty acid elongation, monounsaturated fatty acid"/>
    <property type="evidence" value="ECO:0007669"/>
    <property type="project" value="TreeGrafter"/>
</dbReference>
<evidence type="ECO:0000256" key="9">
    <source>
        <dbReference type="ARBA" id="ARBA00023160"/>
    </source>
</evidence>
<keyword evidence="8 10" id="KW-0472">Membrane</keyword>
<dbReference type="GO" id="GO:0034626">
    <property type="term" value="P:fatty acid elongation, polyunsaturated fatty acid"/>
    <property type="evidence" value="ECO:0007669"/>
    <property type="project" value="TreeGrafter"/>
</dbReference>
<comment type="subcellular location">
    <subcellularLocation>
        <location evidence="1">Membrane</location>
        <topology evidence="1">Multi-pass membrane protein</topology>
    </subcellularLocation>
</comment>
<sequence>MTTLIAAGIDGYNSFIIENIDPRVKPWLTMQSPIYPMLIIIAYQYFVRVLGPKFMENRKAYTLEKTMIIYNCFQILINGYFVKEVVSRVILRPDKYNVWCATVDYSYDEEAVHFAFTTYMFYLSRCSDLMDTVFMVLRKKFRQVSFLHIYHHSGMVMVGWIFTAYAPGGHVAYFGVVNAFVHCVMYFYYLLTAFKPEYKNSIWWKRHITEMQLAQFVIVTVHAGINVLNPYCTFPKLLIAPLLPQGIFIFLLFWDFYKKTYLQKKVEE</sequence>
<dbReference type="InParanoid" id="A0A482X563"/>
<dbReference type="AlphaFoldDB" id="A0A482X563"/>
<dbReference type="GO" id="GO:0005789">
    <property type="term" value="C:endoplasmic reticulum membrane"/>
    <property type="evidence" value="ECO:0007669"/>
    <property type="project" value="TreeGrafter"/>
</dbReference>
<comment type="caution">
    <text evidence="11">The sequence shown here is derived from an EMBL/GenBank/DDBJ whole genome shotgun (WGS) entry which is preliminary data.</text>
</comment>
<evidence type="ECO:0000256" key="8">
    <source>
        <dbReference type="ARBA" id="ARBA00023136"/>
    </source>
</evidence>
<keyword evidence="12" id="KW-1185">Reference proteome</keyword>
<keyword evidence="7 10" id="KW-0443">Lipid metabolism</keyword>
<accession>A0A482X563</accession>
<evidence type="ECO:0000256" key="7">
    <source>
        <dbReference type="ARBA" id="ARBA00023098"/>
    </source>
</evidence>
<evidence type="ECO:0000256" key="5">
    <source>
        <dbReference type="ARBA" id="ARBA00022832"/>
    </source>
</evidence>
<comment type="catalytic activity">
    <reaction evidence="10">
        <text>a very-long-chain acyl-CoA + malonyl-CoA + H(+) = a very-long-chain 3-oxoacyl-CoA + CO2 + CoA</text>
        <dbReference type="Rhea" id="RHEA:32727"/>
        <dbReference type="ChEBI" id="CHEBI:15378"/>
        <dbReference type="ChEBI" id="CHEBI:16526"/>
        <dbReference type="ChEBI" id="CHEBI:57287"/>
        <dbReference type="ChEBI" id="CHEBI:57384"/>
        <dbReference type="ChEBI" id="CHEBI:90725"/>
        <dbReference type="ChEBI" id="CHEBI:90736"/>
        <dbReference type="EC" id="2.3.1.199"/>
    </reaction>
</comment>
<dbReference type="GO" id="GO:0042761">
    <property type="term" value="P:very long-chain fatty acid biosynthetic process"/>
    <property type="evidence" value="ECO:0007669"/>
    <property type="project" value="TreeGrafter"/>
</dbReference>
<keyword evidence="5 10" id="KW-0276">Fatty acid metabolism</keyword>
<name>A0A482X563_LAOST</name>
<evidence type="ECO:0000256" key="6">
    <source>
        <dbReference type="ARBA" id="ARBA00022989"/>
    </source>
</evidence>
<keyword evidence="4 10" id="KW-0812">Transmembrane</keyword>
<reference evidence="11 12" key="1">
    <citation type="journal article" date="2017" name="Gigascience">
        <title>Genome sequence of the small brown planthopper, Laodelphax striatellus.</title>
        <authorList>
            <person name="Zhu J."/>
            <person name="Jiang F."/>
            <person name="Wang X."/>
            <person name="Yang P."/>
            <person name="Bao Y."/>
            <person name="Zhao W."/>
            <person name="Wang W."/>
            <person name="Lu H."/>
            <person name="Wang Q."/>
            <person name="Cui N."/>
            <person name="Li J."/>
            <person name="Chen X."/>
            <person name="Luo L."/>
            <person name="Yu J."/>
            <person name="Kang L."/>
            <person name="Cui F."/>
        </authorList>
    </citation>
    <scope>NUCLEOTIDE SEQUENCE [LARGE SCALE GENOMIC DNA]</scope>
    <source>
        <strain evidence="11">Lst14</strain>
    </source>
</reference>
<keyword evidence="6 10" id="KW-1133">Transmembrane helix</keyword>
<feature type="transmembrane region" description="Helical" evidence="10">
    <location>
        <begin position="34"/>
        <end position="51"/>
    </location>
</feature>
<dbReference type="STRING" id="195883.A0A482X563"/>
<protein>
    <recommendedName>
        <fullName evidence="10">Elongation of very long chain fatty acids protein</fullName>
        <ecNumber evidence="10">2.3.1.199</ecNumber>
    </recommendedName>
    <alternativeName>
        <fullName evidence="10">Very-long-chain 3-oxoacyl-CoA synthase</fullName>
    </alternativeName>
</protein>